<dbReference type="EMBL" id="NBAG03000557">
    <property type="protein sequence ID" value="PNI15379.1"/>
    <property type="molecule type" value="Genomic_DNA"/>
</dbReference>
<accession>A0A2J8IXY2</accession>
<dbReference type="PANTHER" id="PTHR15838:SF1">
    <property type="entry name" value="ZINC FINGER CCHC DOMAIN-CONTAINING PROTEIN 17"/>
    <property type="match status" value="1"/>
</dbReference>
<evidence type="ECO:0000313" key="2">
    <source>
        <dbReference type="Proteomes" id="UP000236370"/>
    </source>
</evidence>
<name>A0A2J8IXY2_PANTR</name>
<proteinExistence type="predicted"/>
<evidence type="ECO:0000313" key="1">
    <source>
        <dbReference type="EMBL" id="PNI15379.1"/>
    </source>
</evidence>
<dbReference type="PANTHER" id="PTHR15838">
    <property type="entry name" value="NUCLEOLAR PROTEIN OF 40 KDA"/>
    <property type="match status" value="1"/>
</dbReference>
<reference evidence="1 2" key="1">
    <citation type="submission" date="2017-12" db="EMBL/GenBank/DDBJ databases">
        <title>High-resolution comparative analysis of great ape genomes.</title>
        <authorList>
            <person name="Pollen A."/>
            <person name="Hastie A."/>
            <person name="Hormozdiari F."/>
            <person name="Dougherty M."/>
            <person name="Liu R."/>
            <person name="Chaisson M."/>
            <person name="Hoppe E."/>
            <person name="Hill C."/>
            <person name="Pang A."/>
            <person name="Hillier L."/>
            <person name="Baker C."/>
            <person name="Armstrong J."/>
            <person name="Shendure J."/>
            <person name="Paten B."/>
            <person name="Wilson R."/>
            <person name="Chao H."/>
            <person name="Schneider V."/>
            <person name="Ventura M."/>
            <person name="Kronenberg Z."/>
            <person name="Murali S."/>
            <person name="Gordon D."/>
            <person name="Cantsilieris S."/>
            <person name="Munson K."/>
            <person name="Nelson B."/>
            <person name="Raja A."/>
            <person name="Underwood J."/>
            <person name="Diekhans M."/>
            <person name="Fiddes I."/>
            <person name="Haussler D."/>
            <person name="Eichler E."/>
        </authorList>
    </citation>
    <scope>NUCLEOTIDE SEQUENCE [LARGE SCALE GENOMIC DNA]</scope>
    <source>
        <strain evidence="1">Yerkes chimp pedigree #C0471</strain>
    </source>
</reference>
<sequence length="41" mass="4578">MNSGRPETMENLPALYTIFQGEVAMVTDYGAFIKIPGCRKQ</sequence>
<organism evidence="1 2">
    <name type="scientific">Pan troglodytes</name>
    <name type="common">Chimpanzee</name>
    <dbReference type="NCBI Taxonomy" id="9598"/>
    <lineage>
        <taxon>Eukaryota</taxon>
        <taxon>Metazoa</taxon>
        <taxon>Chordata</taxon>
        <taxon>Craniata</taxon>
        <taxon>Vertebrata</taxon>
        <taxon>Euteleostomi</taxon>
        <taxon>Mammalia</taxon>
        <taxon>Eutheria</taxon>
        <taxon>Euarchontoglires</taxon>
        <taxon>Primates</taxon>
        <taxon>Haplorrhini</taxon>
        <taxon>Catarrhini</taxon>
        <taxon>Hominidae</taxon>
        <taxon>Pan</taxon>
    </lineage>
</organism>
<dbReference type="AlphaFoldDB" id="A0A2J8IXY2"/>
<protein>
    <submittedName>
        <fullName evidence="1">Uncharacterized protein</fullName>
    </submittedName>
</protein>
<comment type="caution">
    <text evidence="1">The sequence shown here is derived from an EMBL/GenBank/DDBJ whole genome shotgun (WGS) entry which is preliminary data.</text>
</comment>
<gene>
    <name evidence="1" type="ORF">CK820_G0052150</name>
</gene>
<dbReference type="Proteomes" id="UP000236370">
    <property type="component" value="Unassembled WGS sequence"/>
</dbReference>
<feature type="non-terminal residue" evidence="1">
    <location>
        <position position="41"/>
    </location>
</feature>